<dbReference type="InterPro" id="IPR038056">
    <property type="entry name" value="YjbR-like_sf"/>
</dbReference>
<dbReference type="PATRIC" id="fig|745776.4.peg.183"/>
<dbReference type="PANTHER" id="PTHR35145">
    <property type="entry name" value="CYTOPLASMIC PROTEIN-RELATED"/>
    <property type="match status" value="1"/>
</dbReference>
<dbReference type="eggNOG" id="COG2315">
    <property type="taxonomic scope" value="Bacteria"/>
</dbReference>
<dbReference type="Pfam" id="PF04237">
    <property type="entry name" value="YjbR"/>
    <property type="match status" value="1"/>
</dbReference>
<dbReference type="Proteomes" id="UP000007575">
    <property type="component" value="Chromosome"/>
</dbReference>
<evidence type="ECO:0000313" key="2">
    <source>
        <dbReference type="Proteomes" id="UP000007575"/>
    </source>
</evidence>
<keyword evidence="2" id="KW-1185">Reference proteome</keyword>
<name>H8GTF4_DEIGI</name>
<dbReference type="InterPro" id="IPR007351">
    <property type="entry name" value="YjbR"/>
</dbReference>
<dbReference type="AlphaFoldDB" id="H8GTF4"/>
<proteinExistence type="predicted"/>
<gene>
    <name evidence="1" type="ordered locus">DGo_CA0177</name>
</gene>
<dbReference type="InterPro" id="IPR058532">
    <property type="entry name" value="YjbR/MT2646/Rv2570-like"/>
</dbReference>
<evidence type="ECO:0000313" key="1">
    <source>
        <dbReference type="EMBL" id="AFD24104.1"/>
    </source>
</evidence>
<dbReference type="HOGENOM" id="CLU_105851_1_1_0"/>
<dbReference type="RefSeq" id="WP_014683587.1">
    <property type="nucleotide sequence ID" value="NC_017790.1"/>
</dbReference>
<dbReference type="KEGG" id="dgo:DGo_CA0177"/>
<dbReference type="SUPFAM" id="SSF142906">
    <property type="entry name" value="YjbR-like"/>
    <property type="match status" value="1"/>
</dbReference>
<reference evidence="1 2" key="1">
    <citation type="journal article" date="2012" name="PLoS ONE">
        <title>Genome sequence and transcriptome analysis of the radioresistant bacterium Deinococcus gobiensis: insights into the extreme environmental adaptations.</title>
        <authorList>
            <person name="Yuan M."/>
            <person name="Chen M."/>
            <person name="Zhang W."/>
            <person name="Lu W."/>
            <person name="Wang J."/>
            <person name="Yang M."/>
            <person name="Zhao P."/>
            <person name="Tang R."/>
            <person name="Li X."/>
            <person name="Hao Y."/>
            <person name="Zhou Z."/>
            <person name="Zhan Y."/>
            <person name="Yu H."/>
            <person name="Teng C."/>
            <person name="Yan Y."/>
            <person name="Ping S."/>
            <person name="Wang Y."/>
            <person name="Lin M."/>
        </authorList>
    </citation>
    <scope>NUCLEOTIDE SEQUENCE [LARGE SCALE GENOMIC DNA]</scope>
    <source>
        <strain evidence="1 2">I-0</strain>
    </source>
</reference>
<protein>
    <submittedName>
        <fullName evidence="1">Putative MmcQ-like protein</fullName>
    </submittedName>
</protein>
<dbReference type="PANTHER" id="PTHR35145:SF1">
    <property type="entry name" value="CYTOPLASMIC PROTEIN"/>
    <property type="match status" value="1"/>
</dbReference>
<organism evidence="1 2">
    <name type="scientific">Deinococcus gobiensis (strain DSM 21396 / JCM 16679 / CGMCC 1.7299 / I-0)</name>
    <dbReference type="NCBI Taxonomy" id="745776"/>
    <lineage>
        <taxon>Bacteria</taxon>
        <taxon>Thermotogati</taxon>
        <taxon>Deinococcota</taxon>
        <taxon>Deinococci</taxon>
        <taxon>Deinococcales</taxon>
        <taxon>Deinococcaceae</taxon>
        <taxon>Deinococcus</taxon>
    </lineage>
</organism>
<dbReference type="STRING" id="745776.DGo_CA0177"/>
<sequence length="120" mass="12724">MQTVADLRAACAALRGSQETFPFGPATLVFKVAGKMYALTDLGADPLTLSLKVRPGDGEALRAGYAGIAAGYHLNKRHWVTLTLDRVPEALAADLLRGSYALVVAGLTRAQRRELEGAAE</sequence>
<accession>H8GTF4</accession>
<dbReference type="OrthoDB" id="9789813at2"/>
<dbReference type="EMBL" id="CP002191">
    <property type="protein sequence ID" value="AFD24104.1"/>
    <property type="molecule type" value="Genomic_DNA"/>
</dbReference>
<dbReference type="Gene3D" id="3.90.1150.30">
    <property type="match status" value="1"/>
</dbReference>